<protein>
    <submittedName>
        <fullName evidence="1">Uncharacterized protein</fullName>
    </submittedName>
</protein>
<dbReference type="AlphaFoldDB" id="A0A5B9GLX6"/>
<reference evidence="1 2" key="1">
    <citation type="submission" date="2019-08" db="EMBL/GenBank/DDBJ databases">
        <title>Acetobacter oryzioeni sp. nov., isolated from Korean rice wine vinegar.</title>
        <authorList>
            <person name="Baek J.H."/>
            <person name="Kim K.H."/>
            <person name="Jeon C.O."/>
            <person name="Han D.M."/>
        </authorList>
    </citation>
    <scope>NUCLEOTIDE SEQUENCE [LARGE SCALE GENOMIC DNA]</scope>
    <source>
        <strain evidence="1 2">B6</strain>
    </source>
</reference>
<keyword evidence="2" id="KW-1185">Reference proteome</keyword>
<proteinExistence type="predicted"/>
<evidence type="ECO:0000313" key="2">
    <source>
        <dbReference type="Proteomes" id="UP000287027"/>
    </source>
</evidence>
<accession>A0A5B9GLX6</accession>
<dbReference type="KEGG" id="aoy:EOV40_002205"/>
<gene>
    <name evidence="1" type="ORF">EOV40_002205</name>
</gene>
<dbReference type="EMBL" id="CP042808">
    <property type="protein sequence ID" value="QEE84605.1"/>
    <property type="molecule type" value="Genomic_DNA"/>
</dbReference>
<evidence type="ECO:0000313" key="1">
    <source>
        <dbReference type="EMBL" id="QEE84605.1"/>
    </source>
</evidence>
<dbReference type="Proteomes" id="UP000287027">
    <property type="component" value="Chromosome"/>
</dbReference>
<sequence length="60" mass="6901">MRGFLPAELLATISLHVLFYYDQWESVKKQWFCLRMGKVTLLHSAGVVRKGGWPQPEAPL</sequence>
<organism evidence="1 2">
    <name type="scientific">Acetobacter oryzoeni</name>
    <dbReference type="NCBI Taxonomy" id="2500548"/>
    <lineage>
        <taxon>Bacteria</taxon>
        <taxon>Pseudomonadati</taxon>
        <taxon>Pseudomonadota</taxon>
        <taxon>Alphaproteobacteria</taxon>
        <taxon>Acetobacterales</taxon>
        <taxon>Acetobacteraceae</taxon>
        <taxon>Acetobacter</taxon>
    </lineage>
</organism>
<name>A0A5B9GLX6_9PROT</name>